<proteinExistence type="predicted"/>
<sequence>MYFARFTASLHFQTIFLHAIMTLQSFFMMRGDPQAMNILESKLNIPELPPVLNRDSLFAQLDRSLGRSLICITGGSGYGKTTLLASYVRTKELPTLWYQLTSEDNESGPFLQYVLAGLQKVAAHAEIATQPTNDRPDAMLDDLLKALASWASPLAIVLDDYHFIDSCDEIKDIIMKLIRFSSPHVTIMISSRVRPSLPLLKLKVQNRLLEISMDQLAFSREEVGAYFTTVCGMSLMEHELDLLLQKTSGWAVLLPLIHEVIREKSYEERKQLWRGISPPEEVFEYVGGEVIRSLPNATQEFLLKASLLQELDPEVLLHYIESANTGPIIGTLLKDHLFVYKTPAGTYQFYPIVRAYLYERLLKQYGKKAVCDLHAQVAQVYEKKNQYFHAFSHYISGRCFALAAQLLRKMTELYTPERFLLLLNGSIDTLCPTFPTVTFNLFFCRCIPIPILRTFIGPLEDSITALSQGSLSAPLTYLQNRLGLILFYSGEMEKAKRHFRDSLDGSEKLHDQDLVSLNYSCLAQCCRFTGDFAHGLKYARLALTNSEEYGAFNNLTHTFWVMAELFLEQQEFDKAERLLEEMVRFSEEYEDVGARVYPLISIGKLYRLQGNYEHARAWMMQGLEQAQKSSLDTDLGWALMELGLTHLAEADYPEAEACMQKAAAHFRNYGHFQQITADHLAEITALRRKAERPAEPFLPGAGVIASDALTVHVLGSFQMKLGDKPISLQRKASLRLFQYLLIHYGKKVPQDLLLEELFTDGDYQSKKNRFFVSLSTLRKALEPNSQSGRESRYILQAKDSYYLNMEEIDLDLARFSQLITQHGATGEERLQKLQQAAALYHGDLLAEFPYESFIEPARERLKHSYLQVLLELAEHHWKQMQFTAGIDYFERMLACDPYAEQIHYRYISLLLHAGFVKNARSAARKLEKNLGEDWSLAAKAKVEAIFREHSG</sequence>
<evidence type="ECO:0000313" key="4">
    <source>
        <dbReference type="EMBL" id="RNB79524.1"/>
    </source>
</evidence>
<dbReference type="Pfam" id="PF13181">
    <property type="entry name" value="TPR_8"/>
    <property type="match status" value="1"/>
</dbReference>
<keyword evidence="5" id="KW-1185">Reference proteome</keyword>
<dbReference type="InterPro" id="IPR005158">
    <property type="entry name" value="BTAD"/>
</dbReference>
<dbReference type="AlphaFoldDB" id="A0A3M8CUW9"/>
<organism evidence="4 5">
    <name type="scientific">Brevibacillus fluminis</name>
    <dbReference type="NCBI Taxonomy" id="511487"/>
    <lineage>
        <taxon>Bacteria</taxon>
        <taxon>Bacillati</taxon>
        <taxon>Bacillota</taxon>
        <taxon>Bacilli</taxon>
        <taxon>Bacillales</taxon>
        <taxon>Paenibacillaceae</taxon>
        <taxon>Brevibacillus</taxon>
    </lineage>
</organism>
<dbReference type="InterPro" id="IPR019734">
    <property type="entry name" value="TPR_rpt"/>
</dbReference>
<dbReference type="PANTHER" id="PTHR35807">
    <property type="entry name" value="TRANSCRIPTIONAL REGULATOR REDD-RELATED"/>
    <property type="match status" value="1"/>
</dbReference>
<keyword evidence="1" id="KW-0805">Transcription regulation</keyword>
<dbReference type="GO" id="GO:0016887">
    <property type="term" value="F:ATP hydrolysis activity"/>
    <property type="evidence" value="ECO:0007669"/>
    <property type="project" value="InterPro"/>
</dbReference>
<dbReference type="SUPFAM" id="SSF46894">
    <property type="entry name" value="C-terminal effector domain of the bipartite response regulators"/>
    <property type="match status" value="1"/>
</dbReference>
<gene>
    <name evidence="4" type="ORF">EDM56_28780</name>
</gene>
<evidence type="ECO:0000256" key="1">
    <source>
        <dbReference type="ARBA" id="ARBA00023015"/>
    </source>
</evidence>
<dbReference type="InterPro" id="IPR059106">
    <property type="entry name" value="WHD_MalT"/>
</dbReference>
<reference evidence="4 5" key="1">
    <citation type="submission" date="2018-10" db="EMBL/GenBank/DDBJ databases">
        <title>Phylogenomics of Brevibacillus.</title>
        <authorList>
            <person name="Dunlap C."/>
        </authorList>
    </citation>
    <scope>NUCLEOTIDE SEQUENCE [LARGE SCALE GENOMIC DNA]</scope>
    <source>
        <strain evidence="4 5">JCM 15716</strain>
    </source>
</reference>
<evidence type="ECO:0000256" key="2">
    <source>
        <dbReference type="ARBA" id="ARBA00023163"/>
    </source>
</evidence>
<keyword evidence="2" id="KW-0804">Transcription</keyword>
<dbReference type="Gene3D" id="1.25.40.10">
    <property type="entry name" value="Tetratricopeptide repeat domain"/>
    <property type="match status" value="3"/>
</dbReference>
<dbReference type="Pfam" id="PF03704">
    <property type="entry name" value="BTAD"/>
    <property type="match status" value="1"/>
</dbReference>
<dbReference type="InterPro" id="IPR016032">
    <property type="entry name" value="Sig_transdc_resp-reg_C-effctor"/>
</dbReference>
<dbReference type="Pfam" id="PF13401">
    <property type="entry name" value="AAA_22"/>
    <property type="match status" value="1"/>
</dbReference>
<dbReference type="InterPro" id="IPR027417">
    <property type="entry name" value="P-loop_NTPase"/>
</dbReference>
<dbReference type="InterPro" id="IPR051677">
    <property type="entry name" value="AfsR-DnrI-RedD_regulator"/>
</dbReference>
<dbReference type="InterPro" id="IPR011990">
    <property type="entry name" value="TPR-like_helical_dom_sf"/>
</dbReference>
<dbReference type="SMART" id="SM01043">
    <property type="entry name" value="BTAD"/>
    <property type="match status" value="1"/>
</dbReference>
<dbReference type="SUPFAM" id="SSF52540">
    <property type="entry name" value="P-loop containing nucleoside triphosphate hydrolases"/>
    <property type="match status" value="1"/>
</dbReference>
<comment type="caution">
    <text evidence="4">The sequence shown here is derived from an EMBL/GenBank/DDBJ whole genome shotgun (WGS) entry which is preliminary data.</text>
</comment>
<name>A0A3M8CUW9_9BACL</name>
<dbReference type="InterPro" id="IPR036388">
    <property type="entry name" value="WH-like_DNA-bd_sf"/>
</dbReference>
<dbReference type="Gene3D" id="1.10.10.10">
    <property type="entry name" value="Winged helix-like DNA-binding domain superfamily/Winged helix DNA-binding domain"/>
    <property type="match status" value="1"/>
</dbReference>
<dbReference type="Pfam" id="PF25873">
    <property type="entry name" value="WHD_MalT"/>
    <property type="match status" value="1"/>
</dbReference>
<dbReference type="SMART" id="SM00028">
    <property type="entry name" value="TPR"/>
    <property type="match status" value="6"/>
</dbReference>
<dbReference type="Gene3D" id="3.40.50.300">
    <property type="entry name" value="P-loop containing nucleotide triphosphate hydrolases"/>
    <property type="match status" value="1"/>
</dbReference>
<dbReference type="Proteomes" id="UP000271031">
    <property type="component" value="Unassembled WGS sequence"/>
</dbReference>
<evidence type="ECO:0000313" key="5">
    <source>
        <dbReference type="Proteomes" id="UP000271031"/>
    </source>
</evidence>
<dbReference type="GO" id="GO:0003677">
    <property type="term" value="F:DNA binding"/>
    <property type="evidence" value="ECO:0007669"/>
    <property type="project" value="InterPro"/>
</dbReference>
<dbReference type="InterPro" id="IPR049945">
    <property type="entry name" value="AAA_22"/>
</dbReference>
<dbReference type="EMBL" id="RHHQ01000028">
    <property type="protein sequence ID" value="RNB79524.1"/>
    <property type="molecule type" value="Genomic_DNA"/>
</dbReference>
<dbReference type="GO" id="GO:0006355">
    <property type="term" value="P:regulation of DNA-templated transcription"/>
    <property type="evidence" value="ECO:0007669"/>
    <property type="project" value="InterPro"/>
</dbReference>
<dbReference type="SUPFAM" id="SSF48452">
    <property type="entry name" value="TPR-like"/>
    <property type="match status" value="2"/>
</dbReference>
<protein>
    <recommendedName>
        <fullName evidence="3">Bacterial transcriptional activator domain-containing protein</fullName>
    </recommendedName>
</protein>
<feature type="domain" description="Bacterial transcriptional activator" evidence="3">
    <location>
        <begin position="810"/>
        <end position="946"/>
    </location>
</feature>
<accession>A0A3M8CUW9</accession>
<evidence type="ECO:0000259" key="3">
    <source>
        <dbReference type="SMART" id="SM01043"/>
    </source>
</evidence>